<reference evidence="2" key="1">
    <citation type="submission" date="2023-07" db="EMBL/GenBank/DDBJ databases">
        <authorList>
            <consortium name="CYATHOMIX"/>
        </authorList>
    </citation>
    <scope>NUCLEOTIDE SEQUENCE</scope>
    <source>
        <strain evidence="2">N/A</strain>
    </source>
</reference>
<organism evidence="2 3">
    <name type="scientific">Cylicocyclus nassatus</name>
    <name type="common">Nematode worm</name>
    <dbReference type="NCBI Taxonomy" id="53992"/>
    <lineage>
        <taxon>Eukaryota</taxon>
        <taxon>Metazoa</taxon>
        <taxon>Ecdysozoa</taxon>
        <taxon>Nematoda</taxon>
        <taxon>Chromadorea</taxon>
        <taxon>Rhabditida</taxon>
        <taxon>Rhabditina</taxon>
        <taxon>Rhabditomorpha</taxon>
        <taxon>Strongyloidea</taxon>
        <taxon>Strongylidae</taxon>
        <taxon>Cylicocyclus</taxon>
    </lineage>
</organism>
<evidence type="ECO:0000256" key="1">
    <source>
        <dbReference type="SAM" id="MobiDB-lite"/>
    </source>
</evidence>
<proteinExistence type="predicted"/>
<feature type="region of interest" description="Disordered" evidence="1">
    <location>
        <begin position="1"/>
        <end position="29"/>
    </location>
</feature>
<gene>
    <name evidence="2" type="ORF">CYNAS_LOCUS6580</name>
</gene>
<dbReference type="EMBL" id="CATQJL010000112">
    <property type="protein sequence ID" value="CAJ0594597.1"/>
    <property type="molecule type" value="Genomic_DNA"/>
</dbReference>
<evidence type="ECO:0000313" key="2">
    <source>
        <dbReference type="EMBL" id="CAJ0594597.1"/>
    </source>
</evidence>
<protein>
    <submittedName>
        <fullName evidence="2">Uncharacterized protein</fullName>
    </submittedName>
</protein>
<dbReference type="Proteomes" id="UP001176961">
    <property type="component" value="Unassembled WGS sequence"/>
</dbReference>
<keyword evidence="3" id="KW-1185">Reference proteome</keyword>
<name>A0AA36GM40_CYLNA</name>
<evidence type="ECO:0000313" key="3">
    <source>
        <dbReference type="Proteomes" id="UP001176961"/>
    </source>
</evidence>
<dbReference type="AlphaFoldDB" id="A0AA36GM40"/>
<sequence length="219" mass="24639">MGRNLKIKDAMQRGEEPGTSYDHKEEDALERESSAIDVMQVESAPKFQAIQSFEATKAAKQGTSRTATPKATTSTCYTQLGDEAFKEWQEKVEIELKYYRKLDGRKHPLLKEFEEYISEALVNTMLKPSPDALARKGNLLKNGTWGYVACINRFMLAAMRARKRLDQKLCIGLRGGKVSSEEGDIVSLVLQASSFTSLKQFERLPMDNDEGLVQHIVSL</sequence>
<accession>A0AA36GM40</accession>
<comment type="caution">
    <text evidence="2">The sequence shown here is derived from an EMBL/GenBank/DDBJ whole genome shotgun (WGS) entry which is preliminary data.</text>
</comment>